<feature type="domain" description="Major facilitator superfamily (MFS) profile" evidence="9">
    <location>
        <begin position="7"/>
        <end position="398"/>
    </location>
</feature>
<dbReference type="InterPro" id="IPR036259">
    <property type="entry name" value="MFS_trans_sf"/>
</dbReference>
<evidence type="ECO:0000256" key="8">
    <source>
        <dbReference type="SAM" id="Phobius"/>
    </source>
</evidence>
<dbReference type="InterPro" id="IPR050189">
    <property type="entry name" value="MFS_Efflux_Transporters"/>
</dbReference>
<dbReference type="AlphaFoldDB" id="A0A0M1P6N5"/>
<feature type="transmembrane region" description="Helical" evidence="8">
    <location>
        <begin position="73"/>
        <end position="95"/>
    </location>
</feature>
<keyword evidence="3" id="KW-0813">Transport</keyword>
<dbReference type="SUPFAM" id="SSF103473">
    <property type="entry name" value="MFS general substrate transporter"/>
    <property type="match status" value="1"/>
</dbReference>
<dbReference type="PRINTS" id="PR01035">
    <property type="entry name" value="TCRTETA"/>
</dbReference>
<dbReference type="InterPro" id="IPR020846">
    <property type="entry name" value="MFS_dom"/>
</dbReference>
<evidence type="ECO:0000256" key="6">
    <source>
        <dbReference type="ARBA" id="ARBA00022989"/>
    </source>
</evidence>
<evidence type="ECO:0000313" key="10">
    <source>
        <dbReference type="EMBL" id="KOR90072.1"/>
    </source>
</evidence>
<comment type="caution">
    <text evidence="10">The sequence shown here is derived from an EMBL/GenBank/DDBJ whole genome shotgun (WGS) entry which is preliminary data.</text>
</comment>
<evidence type="ECO:0000256" key="5">
    <source>
        <dbReference type="ARBA" id="ARBA00022692"/>
    </source>
</evidence>
<dbReference type="EMBL" id="LIUT01000001">
    <property type="protein sequence ID" value="KOR90072.1"/>
    <property type="molecule type" value="Genomic_DNA"/>
</dbReference>
<dbReference type="PATRIC" id="fig|1705565.3.peg.4757"/>
<feature type="transmembrane region" description="Helical" evidence="8">
    <location>
        <begin position="101"/>
        <end position="127"/>
    </location>
</feature>
<feature type="transmembrane region" description="Helical" evidence="8">
    <location>
        <begin position="345"/>
        <end position="367"/>
    </location>
</feature>
<dbReference type="CDD" id="cd17474">
    <property type="entry name" value="MFS_YfmO_like"/>
    <property type="match status" value="1"/>
</dbReference>
<dbReference type="Pfam" id="PF07690">
    <property type="entry name" value="MFS_1"/>
    <property type="match status" value="1"/>
</dbReference>
<feature type="transmembrane region" description="Helical" evidence="8">
    <location>
        <begin position="310"/>
        <end position="333"/>
    </location>
</feature>
<dbReference type="InterPro" id="IPR005829">
    <property type="entry name" value="Sugar_transporter_CS"/>
</dbReference>
<accession>A0A0M1P6N5</accession>
<dbReference type="PROSITE" id="PS00216">
    <property type="entry name" value="SUGAR_TRANSPORT_1"/>
    <property type="match status" value="1"/>
</dbReference>
<feature type="transmembrane region" description="Helical" evidence="8">
    <location>
        <begin position="373"/>
        <end position="394"/>
    </location>
</feature>
<protein>
    <submittedName>
        <fullName evidence="10">MFS transporter</fullName>
    </submittedName>
</protein>
<sequence length="426" mass="45308">MENKKGDLVALASIPLIMTLGNSMLIPILPQISKALKISSLKVSMLITVYAVVAILLIPIAGYLSDRYGRKKIIIPSLIITALGGAVAAVAAWLLSGTSAYYVILAGRFLQGIGAAGAFPIVIPLVGDMFKGEEEVSKSLGIIETSNTFGKVVSPILGALLGSFIWFLPFMAIPFLCLISLVLVLFLVKTPKSNSDDKQSLSEFLKTTKQVLREKGRWLYAIFAIGGIAMFGVFGVLFYLSETLESTYKLDGVVKGLVLAIPLALLCLSSYLAGKFTGKNKVAKKWAGFAGMVLLTGSLIVTGFSDQIYFVVGMMTLGGIGIGMVLPCMDTLLTEGIEKEQRGTITALYSSMRFIGVSLGPPVVSLLLGANHWVLFGTLAAVSAVGGLLTLFAVKPEAKEGDSGGNAYRMDFKQSKAIKKKGLVQK</sequence>
<name>A0A0M1P6N5_9BACL</name>
<dbReference type="InterPro" id="IPR001958">
    <property type="entry name" value="Tet-R_TetA/multi-R_MdtG-like"/>
</dbReference>
<dbReference type="RefSeq" id="WP_054403003.1">
    <property type="nucleotide sequence ID" value="NZ_LIUT01000001.1"/>
</dbReference>
<feature type="transmembrane region" description="Helical" evidence="8">
    <location>
        <begin position="148"/>
        <end position="166"/>
    </location>
</feature>
<keyword evidence="5 8" id="KW-0812">Transmembrane</keyword>
<keyword evidence="6 8" id="KW-1133">Transmembrane helix</keyword>
<dbReference type="GO" id="GO:0022857">
    <property type="term" value="F:transmembrane transporter activity"/>
    <property type="evidence" value="ECO:0007669"/>
    <property type="project" value="InterPro"/>
</dbReference>
<dbReference type="GO" id="GO:0005886">
    <property type="term" value="C:plasma membrane"/>
    <property type="evidence" value="ECO:0007669"/>
    <property type="project" value="UniProtKB-SubCell"/>
</dbReference>
<feature type="transmembrane region" description="Helical" evidence="8">
    <location>
        <begin position="218"/>
        <end position="240"/>
    </location>
</feature>
<dbReference type="PROSITE" id="PS00217">
    <property type="entry name" value="SUGAR_TRANSPORT_2"/>
    <property type="match status" value="1"/>
</dbReference>
<dbReference type="PROSITE" id="PS50850">
    <property type="entry name" value="MFS"/>
    <property type="match status" value="1"/>
</dbReference>
<proteinExistence type="inferred from homology"/>
<evidence type="ECO:0000259" key="9">
    <source>
        <dbReference type="PROSITE" id="PS50850"/>
    </source>
</evidence>
<evidence type="ECO:0000256" key="3">
    <source>
        <dbReference type="ARBA" id="ARBA00022448"/>
    </source>
</evidence>
<evidence type="ECO:0000256" key="1">
    <source>
        <dbReference type="ARBA" id="ARBA00004651"/>
    </source>
</evidence>
<feature type="transmembrane region" description="Helical" evidence="8">
    <location>
        <begin position="252"/>
        <end position="274"/>
    </location>
</feature>
<evidence type="ECO:0000256" key="4">
    <source>
        <dbReference type="ARBA" id="ARBA00022475"/>
    </source>
</evidence>
<feature type="transmembrane region" description="Helical" evidence="8">
    <location>
        <begin position="7"/>
        <end position="29"/>
    </location>
</feature>
<evidence type="ECO:0000256" key="7">
    <source>
        <dbReference type="ARBA" id="ARBA00023136"/>
    </source>
</evidence>
<gene>
    <name evidence="10" type="ORF">AM231_13625</name>
</gene>
<feature type="transmembrane region" description="Helical" evidence="8">
    <location>
        <begin position="41"/>
        <end position="61"/>
    </location>
</feature>
<organism evidence="10 11">
    <name type="scientific">Paenibacillus solani</name>
    <dbReference type="NCBI Taxonomy" id="1705565"/>
    <lineage>
        <taxon>Bacteria</taxon>
        <taxon>Bacillati</taxon>
        <taxon>Bacillota</taxon>
        <taxon>Bacilli</taxon>
        <taxon>Bacillales</taxon>
        <taxon>Paenibacillaceae</taxon>
        <taxon>Paenibacillus</taxon>
    </lineage>
</organism>
<comment type="subcellular location">
    <subcellularLocation>
        <location evidence="1">Cell membrane</location>
        <topology evidence="1">Multi-pass membrane protein</topology>
    </subcellularLocation>
</comment>
<comment type="similarity">
    <text evidence="2">Belongs to the major facilitator superfamily. TCR/Tet family.</text>
</comment>
<keyword evidence="4" id="KW-1003">Cell membrane</keyword>
<dbReference type="InterPro" id="IPR011701">
    <property type="entry name" value="MFS"/>
</dbReference>
<keyword evidence="7 8" id="KW-0472">Membrane</keyword>
<dbReference type="PANTHER" id="PTHR43124">
    <property type="entry name" value="PURINE EFFLUX PUMP PBUE"/>
    <property type="match status" value="1"/>
</dbReference>
<feature type="transmembrane region" description="Helical" evidence="8">
    <location>
        <begin position="172"/>
        <end position="188"/>
    </location>
</feature>
<evidence type="ECO:0000256" key="2">
    <source>
        <dbReference type="ARBA" id="ARBA00007520"/>
    </source>
</evidence>
<dbReference type="PANTHER" id="PTHR43124:SF3">
    <property type="entry name" value="CHLORAMPHENICOL EFFLUX PUMP RV0191"/>
    <property type="match status" value="1"/>
</dbReference>
<keyword evidence="11" id="KW-1185">Reference proteome</keyword>
<dbReference type="Proteomes" id="UP000036932">
    <property type="component" value="Unassembled WGS sequence"/>
</dbReference>
<feature type="transmembrane region" description="Helical" evidence="8">
    <location>
        <begin position="286"/>
        <end position="304"/>
    </location>
</feature>
<evidence type="ECO:0000313" key="11">
    <source>
        <dbReference type="Proteomes" id="UP000036932"/>
    </source>
</evidence>
<reference evidence="11" key="1">
    <citation type="submission" date="2015-08" db="EMBL/GenBank/DDBJ databases">
        <title>Genome sequencing project for genomic taxonomy and phylogenomics of Bacillus-like bacteria.</title>
        <authorList>
            <person name="Liu B."/>
            <person name="Wang J."/>
            <person name="Zhu Y."/>
            <person name="Liu G."/>
            <person name="Chen Q."/>
            <person name="Chen Z."/>
            <person name="Lan J."/>
            <person name="Che J."/>
            <person name="Ge C."/>
            <person name="Shi H."/>
            <person name="Pan Z."/>
            <person name="Liu X."/>
        </authorList>
    </citation>
    <scope>NUCLEOTIDE SEQUENCE [LARGE SCALE GENOMIC DNA]</scope>
    <source>
        <strain evidence="11">FJAT-22460</strain>
    </source>
</reference>
<dbReference type="OrthoDB" id="2986280at2"/>
<dbReference type="Gene3D" id="1.20.1250.20">
    <property type="entry name" value="MFS general substrate transporter like domains"/>
    <property type="match status" value="1"/>
</dbReference>